<sequence length="324" mass="35705">MTLETPAEHPFAEFVRILGKGKRGARGLTREEARAAMTLLLEGKVEDTQLGAFLMLLRHKEESAEELAGFTEALRAHLQAPRIAVDLDWPSYAGKKRHLPWYLLAAKCLANNDVRILMHGGGAHTAGRLYSEQLLALLDIPLCRDWTTVSQALDDHGLAFFPLQDWAPQLQRMIDLRNTLGLRSPIHSLARVLNPLAAHCGLQSIFHPGYQAVHREASRLLGDNALVIKGDGGEIEVNPDVISHLYGAAGGAAWDEEWPALSAQRHVKPSSLQPQHLLAVWRGEAEDSYGELAVVATMALALRGLGLGREQAFTQARAYWHARN</sequence>
<dbReference type="NCBIfam" id="NF006564">
    <property type="entry name" value="PRK09071.1"/>
    <property type="match status" value="1"/>
</dbReference>
<dbReference type="SUPFAM" id="SSF47648">
    <property type="entry name" value="Nucleoside phosphorylase/phosphoribosyltransferase N-terminal domain"/>
    <property type="match status" value="1"/>
</dbReference>
<evidence type="ECO:0000313" key="4">
    <source>
        <dbReference type="EMBL" id="QXI40924.1"/>
    </source>
</evidence>
<dbReference type="GO" id="GO:0006206">
    <property type="term" value="P:pyrimidine nucleobase metabolic process"/>
    <property type="evidence" value="ECO:0007669"/>
    <property type="project" value="InterPro"/>
</dbReference>
<reference evidence="4 5" key="2">
    <citation type="journal article" date="2021" name="Microorganisms">
        <title>The Ever-Expanding Pseudomonas Genus: Description of 43 New Species and Partition of the Pseudomonas putida Group.</title>
        <authorList>
            <person name="Girard L."/>
            <person name="Lood C."/>
            <person name="Hofte M."/>
            <person name="Vandamme P."/>
            <person name="Rokni-Zadeh H."/>
            <person name="van Noort V."/>
            <person name="Lavigne R."/>
            <person name="De Mot R."/>
        </authorList>
    </citation>
    <scope>NUCLEOTIDE SEQUENCE [LARGE SCALE GENOMIC DNA]</scope>
    <source>
        <strain evidence="4 5">RW9S1A</strain>
    </source>
</reference>
<evidence type="ECO:0000313" key="5">
    <source>
        <dbReference type="Proteomes" id="UP000633418"/>
    </source>
</evidence>
<gene>
    <name evidence="4" type="ORF">HU772_010050</name>
</gene>
<dbReference type="GO" id="GO:0005829">
    <property type="term" value="C:cytosol"/>
    <property type="evidence" value="ECO:0007669"/>
    <property type="project" value="TreeGrafter"/>
</dbReference>
<protein>
    <submittedName>
        <fullName evidence="4">Glycosyl transferase family protein</fullName>
    </submittedName>
</protein>
<proteinExistence type="predicted"/>
<feature type="domain" description="Glycosyl transferase family 3 N-terminal" evidence="3">
    <location>
        <begin position="22"/>
        <end position="77"/>
    </location>
</feature>
<keyword evidence="5" id="KW-1185">Reference proteome</keyword>
<dbReference type="RefSeq" id="WP_186661962.1">
    <property type="nucleotide sequence ID" value="NZ_CP077095.1"/>
</dbReference>
<keyword evidence="1" id="KW-0328">Glycosyltransferase</keyword>
<accession>A0A9E6Q1P3</accession>
<dbReference type="Proteomes" id="UP000633418">
    <property type="component" value="Chromosome"/>
</dbReference>
<dbReference type="PANTHER" id="PTHR10515:SF0">
    <property type="entry name" value="THYMIDINE PHOSPHORYLASE"/>
    <property type="match status" value="1"/>
</dbReference>
<reference evidence="4 5" key="1">
    <citation type="journal article" date="2020" name="Microorganisms">
        <title>Reliable Identification of Environmental Pseudomonas Isolates Using the rpoD Gene.</title>
        <authorList>
            <consortium name="The Broad Institute Genome Sequencing Platform"/>
            <person name="Girard L."/>
            <person name="Lood C."/>
            <person name="Rokni-Zadeh H."/>
            <person name="van Noort V."/>
            <person name="Lavigne R."/>
            <person name="De Mot R."/>
        </authorList>
    </citation>
    <scope>NUCLEOTIDE SEQUENCE [LARGE SCALE GENOMIC DNA]</scope>
    <source>
        <strain evidence="4 5">RW9S1A</strain>
    </source>
</reference>
<dbReference type="InterPro" id="IPR036320">
    <property type="entry name" value="Glycosyl_Trfase_fam3_N_dom_sf"/>
</dbReference>
<dbReference type="Pfam" id="PF02885">
    <property type="entry name" value="Glycos_trans_3N"/>
    <property type="match status" value="1"/>
</dbReference>
<dbReference type="Gene3D" id="1.20.970.10">
    <property type="entry name" value="Transferase, Pyrimidine Nucleoside Phosphorylase, Chain C"/>
    <property type="match status" value="1"/>
</dbReference>
<evidence type="ECO:0000256" key="1">
    <source>
        <dbReference type="ARBA" id="ARBA00022676"/>
    </source>
</evidence>
<keyword evidence="2 4" id="KW-0808">Transferase</keyword>
<dbReference type="EMBL" id="CP077095">
    <property type="protein sequence ID" value="QXI40924.1"/>
    <property type="molecule type" value="Genomic_DNA"/>
</dbReference>
<dbReference type="PANTHER" id="PTHR10515">
    <property type="entry name" value="THYMIDINE PHOSPHORYLASE"/>
    <property type="match status" value="1"/>
</dbReference>
<dbReference type="InterPro" id="IPR035902">
    <property type="entry name" value="Nuc_phospho_transferase"/>
</dbReference>
<evidence type="ECO:0000256" key="2">
    <source>
        <dbReference type="ARBA" id="ARBA00022679"/>
    </source>
</evidence>
<name>A0A9E6Q1P3_9PSED</name>
<evidence type="ECO:0000259" key="3">
    <source>
        <dbReference type="Pfam" id="PF02885"/>
    </source>
</evidence>
<dbReference type="GO" id="GO:0004645">
    <property type="term" value="F:1,4-alpha-oligoglucan phosphorylase activity"/>
    <property type="evidence" value="ECO:0007669"/>
    <property type="project" value="InterPro"/>
</dbReference>
<dbReference type="GO" id="GO:0009032">
    <property type="term" value="F:thymidine phosphorylase activity"/>
    <property type="evidence" value="ECO:0007669"/>
    <property type="project" value="TreeGrafter"/>
</dbReference>
<dbReference type="SUPFAM" id="SSF52418">
    <property type="entry name" value="Nucleoside phosphorylase/phosphoribosyltransferase catalytic domain"/>
    <property type="match status" value="1"/>
</dbReference>
<dbReference type="Gene3D" id="3.40.1030.10">
    <property type="entry name" value="Nucleoside phosphorylase/phosphoribosyltransferase catalytic domain"/>
    <property type="match status" value="1"/>
</dbReference>
<dbReference type="InterPro" id="IPR000053">
    <property type="entry name" value="Thymidine/pyrmidine_PPase"/>
</dbReference>
<organism evidence="4 5">
    <name type="scientific">Pseudomonas xantholysinigenes</name>
    <dbReference type="NCBI Taxonomy" id="2745490"/>
    <lineage>
        <taxon>Bacteria</taxon>
        <taxon>Pseudomonadati</taxon>
        <taxon>Pseudomonadota</taxon>
        <taxon>Gammaproteobacteria</taxon>
        <taxon>Pseudomonadales</taxon>
        <taxon>Pseudomonadaceae</taxon>
        <taxon>Pseudomonas</taxon>
    </lineage>
</organism>
<dbReference type="AlphaFoldDB" id="A0A9E6Q1P3"/>
<dbReference type="InterPro" id="IPR017459">
    <property type="entry name" value="Glycosyl_Trfase_fam3_N_dom"/>
</dbReference>
<dbReference type="KEGG" id="pxn:HU772_010050"/>